<dbReference type="Gene3D" id="2.20.110.10">
    <property type="entry name" value="Histone H3 K4-specific methyltransferase SET7/9 N-terminal domain"/>
    <property type="match status" value="1"/>
</dbReference>
<dbReference type="AlphaFoldDB" id="B3RP04"/>
<sequence>MDGRGQYSFPTGTKYVGEMKDGVFHGEGTLYFTTGSRYTATWINGIAVNGKYTFEDGLDYDQTEWLYCDGYDRRFYTEICNGLKPAGRSQLTDNEPPPSIPEGCYDCGDGFYDPKTRVVTDYDGKFLRNADDAEDEWIRSKCRKGWDEFIGYRSQYGL</sequence>
<dbReference type="RefSeq" id="XP_002109382.1">
    <property type="nucleotide sequence ID" value="XM_002109346.1"/>
</dbReference>
<dbReference type="GO" id="GO:0031514">
    <property type="term" value="C:motile cilium"/>
    <property type="evidence" value="ECO:0007669"/>
    <property type="project" value="UniProtKB-SubCell"/>
</dbReference>
<dbReference type="OMA" id="NGRMEGK"/>
<dbReference type="KEGG" id="tad:TRIADDRAFT_53356"/>
<reference evidence="7 8" key="1">
    <citation type="journal article" date="2008" name="Nature">
        <title>The Trichoplax genome and the nature of placozoans.</title>
        <authorList>
            <person name="Srivastava M."/>
            <person name="Begovic E."/>
            <person name="Chapman J."/>
            <person name="Putnam N.H."/>
            <person name="Hellsten U."/>
            <person name="Kawashima T."/>
            <person name="Kuo A."/>
            <person name="Mitros T."/>
            <person name="Salamov A."/>
            <person name="Carpenter M.L."/>
            <person name="Signorovitch A.Y."/>
            <person name="Moreno M.A."/>
            <person name="Kamm K."/>
            <person name="Grimwood J."/>
            <person name="Schmutz J."/>
            <person name="Shapiro H."/>
            <person name="Grigoriev I.V."/>
            <person name="Buss L.W."/>
            <person name="Schierwater B."/>
            <person name="Dellaporta S.L."/>
            <person name="Rokhsar D.S."/>
        </authorList>
    </citation>
    <scope>NUCLEOTIDE SEQUENCE [LARGE SCALE GENOMIC DNA]</scope>
    <source>
        <strain evidence="7 8">Grell-BS-1999</strain>
    </source>
</reference>
<dbReference type="SUPFAM" id="SSF82185">
    <property type="entry name" value="Histone H3 K4-specific methyltransferase SET7/9 N-terminal domain"/>
    <property type="match status" value="1"/>
</dbReference>
<dbReference type="PANTHER" id="PTHR46437">
    <property type="entry name" value="MORN REPEAT-CONTAINING PROTEIN 5"/>
    <property type="match status" value="1"/>
</dbReference>
<proteinExistence type="predicted"/>
<comment type="subcellular location">
    <subcellularLocation>
        <location evidence="1">Cell projection</location>
        <location evidence="1">Cilium</location>
        <location evidence="1">Flagellum</location>
    </subcellularLocation>
</comment>
<gene>
    <name evidence="7" type="ORF">TRIADDRAFT_53356</name>
</gene>
<dbReference type="Pfam" id="PF02493">
    <property type="entry name" value="MORN"/>
    <property type="match status" value="3"/>
</dbReference>
<dbReference type="InterPro" id="IPR042814">
    <property type="entry name" value="Morn5"/>
</dbReference>
<accession>B3RP04</accession>
<keyword evidence="6" id="KW-0966">Cell projection</keyword>
<dbReference type="HOGENOM" id="CLU_117237_1_0_1"/>
<keyword evidence="4" id="KW-0282">Flagellum</keyword>
<evidence type="ECO:0000256" key="3">
    <source>
        <dbReference type="ARBA" id="ARBA00022737"/>
    </source>
</evidence>
<dbReference type="Proteomes" id="UP000009022">
    <property type="component" value="Unassembled WGS sequence"/>
</dbReference>
<dbReference type="eggNOG" id="KOG0231">
    <property type="taxonomic scope" value="Eukaryota"/>
</dbReference>
<evidence type="ECO:0000313" key="8">
    <source>
        <dbReference type="Proteomes" id="UP000009022"/>
    </source>
</evidence>
<dbReference type="EMBL" id="DS985242">
    <property type="protein sequence ID" value="EDV27548.1"/>
    <property type="molecule type" value="Genomic_DNA"/>
</dbReference>
<dbReference type="InterPro" id="IPR003409">
    <property type="entry name" value="MORN"/>
</dbReference>
<dbReference type="InParanoid" id="B3RP04"/>
<keyword evidence="8" id="KW-1185">Reference proteome</keyword>
<dbReference type="GeneID" id="6751157"/>
<dbReference type="STRING" id="10228.B3RP04"/>
<evidence type="ECO:0000256" key="1">
    <source>
        <dbReference type="ARBA" id="ARBA00004230"/>
    </source>
</evidence>
<protein>
    <recommendedName>
        <fullName evidence="2">MORN repeat-containing protein 5</fullName>
    </recommendedName>
</protein>
<evidence type="ECO:0000256" key="4">
    <source>
        <dbReference type="ARBA" id="ARBA00022846"/>
    </source>
</evidence>
<keyword evidence="3" id="KW-0677">Repeat</keyword>
<name>B3RP04_TRIAD</name>
<evidence type="ECO:0000256" key="2">
    <source>
        <dbReference type="ARBA" id="ARBA00016322"/>
    </source>
</evidence>
<dbReference type="PANTHER" id="PTHR46437:SF1">
    <property type="entry name" value="MORN REPEAT-CONTAINING PROTEIN 5"/>
    <property type="match status" value="1"/>
</dbReference>
<evidence type="ECO:0000256" key="6">
    <source>
        <dbReference type="ARBA" id="ARBA00023273"/>
    </source>
</evidence>
<dbReference type="PhylomeDB" id="B3RP04"/>
<organism evidence="7 8">
    <name type="scientific">Trichoplax adhaerens</name>
    <name type="common">Trichoplax reptans</name>
    <dbReference type="NCBI Taxonomy" id="10228"/>
    <lineage>
        <taxon>Eukaryota</taxon>
        <taxon>Metazoa</taxon>
        <taxon>Placozoa</taxon>
        <taxon>Uniplacotomia</taxon>
        <taxon>Trichoplacea</taxon>
        <taxon>Trichoplacidae</taxon>
        <taxon>Trichoplax</taxon>
    </lineage>
</organism>
<evidence type="ECO:0000313" key="7">
    <source>
        <dbReference type="EMBL" id="EDV27548.1"/>
    </source>
</evidence>
<dbReference type="OrthoDB" id="300500at2759"/>
<evidence type="ECO:0000256" key="5">
    <source>
        <dbReference type="ARBA" id="ARBA00023069"/>
    </source>
</evidence>
<dbReference type="CTD" id="6751157"/>
<keyword evidence="5" id="KW-0969">Cilium</keyword>